<dbReference type="PANTHER" id="PTHR46730">
    <property type="entry name" value="POLYCYSTIN-1"/>
    <property type="match status" value="1"/>
</dbReference>
<feature type="transmembrane region" description="Helical" evidence="6">
    <location>
        <begin position="53"/>
        <end position="78"/>
    </location>
</feature>
<organism evidence="7">
    <name type="scientific">Arion vulgaris</name>
    <dbReference type="NCBI Taxonomy" id="1028688"/>
    <lineage>
        <taxon>Eukaryota</taxon>
        <taxon>Metazoa</taxon>
        <taxon>Spiralia</taxon>
        <taxon>Lophotrochozoa</taxon>
        <taxon>Mollusca</taxon>
        <taxon>Gastropoda</taxon>
        <taxon>Heterobranchia</taxon>
        <taxon>Euthyneura</taxon>
        <taxon>Panpulmonata</taxon>
        <taxon>Eupulmonata</taxon>
        <taxon>Stylommatophora</taxon>
        <taxon>Helicina</taxon>
        <taxon>Arionoidea</taxon>
        <taxon>Arionidae</taxon>
        <taxon>Arion</taxon>
    </lineage>
</organism>
<keyword evidence="3" id="KW-0677">Repeat</keyword>
<keyword evidence="4 6" id="KW-1133">Transmembrane helix</keyword>
<dbReference type="GO" id="GO:0005886">
    <property type="term" value="C:plasma membrane"/>
    <property type="evidence" value="ECO:0007669"/>
    <property type="project" value="TreeGrafter"/>
</dbReference>
<keyword evidence="2 6" id="KW-0812">Transmembrane</keyword>
<comment type="subcellular location">
    <subcellularLocation>
        <location evidence="1">Membrane</location>
    </subcellularLocation>
</comment>
<evidence type="ECO:0000256" key="6">
    <source>
        <dbReference type="SAM" id="Phobius"/>
    </source>
</evidence>
<sequence>DILNASRRIFLPFWCRYVAWALCFLISCTCGTITILYGFRFGHARSVMWIQSIYFSFMMCLFIAQPFLILVCVVYTAICHRNNPAVFDHYGDGFYGEKVTLVGLHKQCSRYHEDDEELQRGVAERSRSRYLRFAGPPQAKQLKSARKKLIKQKRALLLLSDSVWFIVMFALLCIMAFGKNLQAPYHLNMALKNAFADKQTNGTSFSQLKSATDWYHWSKSALLD</sequence>
<evidence type="ECO:0000256" key="2">
    <source>
        <dbReference type="ARBA" id="ARBA00022692"/>
    </source>
</evidence>
<dbReference type="AlphaFoldDB" id="A0A0B6YWA9"/>
<evidence type="ECO:0000256" key="5">
    <source>
        <dbReference type="ARBA" id="ARBA00023136"/>
    </source>
</evidence>
<feature type="transmembrane region" description="Helical" evidence="6">
    <location>
        <begin position="156"/>
        <end position="177"/>
    </location>
</feature>
<reference evidence="7" key="1">
    <citation type="submission" date="2014-12" db="EMBL/GenBank/DDBJ databases">
        <title>Insight into the proteome of Arion vulgaris.</title>
        <authorList>
            <person name="Aradska J."/>
            <person name="Bulat T."/>
            <person name="Smidak R."/>
            <person name="Sarate P."/>
            <person name="Gangsoo J."/>
            <person name="Sialana F."/>
            <person name="Bilban M."/>
            <person name="Lubec G."/>
        </authorList>
    </citation>
    <scope>NUCLEOTIDE SEQUENCE</scope>
    <source>
        <tissue evidence="7">Skin</tissue>
    </source>
</reference>
<dbReference type="EMBL" id="HACG01012910">
    <property type="protein sequence ID" value="CEK59775.1"/>
    <property type="molecule type" value="Transcribed_RNA"/>
</dbReference>
<keyword evidence="5 6" id="KW-0472">Membrane</keyword>
<evidence type="ECO:0000313" key="7">
    <source>
        <dbReference type="EMBL" id="CEK59775.1"/>
    </source>
</evidence>
<feature type="non-terminal residue" evidence="7">
    <location>
        <position position="1"/>
    </location>
</feature>
<feature type="transmembrane region" description="Helical" evidence="6">
    <location>
        <begin position="17"/>
        <end position="41"/>
    </location>
</feature>
<dbReference type="GO" id="GO:0006816">
    <property type="term" value="P:calcium ion transport"/>
    <property type="evidence" value="ECO:0007669"/>
    <property type="project" value="TreeGrafter"/>
</dbReference>
<name>A0A0B6YWA9_9EUPU</name>
<accession>A0A0B6YWA9</accession>
<gene>
    <name evidence="7" type="primary">ORF37384</name>
</gene>
<dbReference type="PANTHER" id="PTHR46730:SF1">
    <property type="entry name" value="PLAT DOMAIN-CONTAINING PROTEIN"/>
    <property type="match status" value="1"/>
</dbReference>
<dbReference type="GO" id="GO:0005261">
    <property type="term" value="F:monoatomic cation channel activity"/>
    <property type="evidence" value="ECO:0007669"/>
    <property type="project" value="TreeGrafter"/>
</dbReference>
<evidence type="ECO:0000256" key="1">
    <source>
        <dbReference type="ARBA" id="ARBA00004370"/>
    </source>
</evidence>
<proteinExistence type="predicted"/>
<feature type="non-terminal residue" evidence="7">
    <location>
        <position position="224"/>
    </location>
</feature>
<evidence type="ECO:0000256" key="3">
    <source>
        <dbReference type="ARBA" id="ARBA00022737"/>
    </source>
</evidence>
<protein>
    <submittedName>
        <fullName evidence="7">Uncharacterized protein</fullName>
    </submittedName>
</protein>
<evidence type="ECO:0000256" key="4">
    <source>
        <dbReference type="ARBA" id="ARBA00022989"/>
    </source>
</evidence>